<accession>A0A8C2GCG2</accession>
<evidence type="ECO:0000256" key="1">
    <source>
        <dbReference type="ARBA" id="ARBA00001968"/>
    </source>
</evidence>
<evidence type="ECO:0000256" key="2">
    <source>
        <dbReference type="ARBA" id="ARBA00004123"/>
    </source>
</evidence>
<evidence type="ECO:0000256" key="3">
    <source>
        <dbReference type="ARBA" id="ARBA00006958"/>
    </source>
</evidence>
<dbReference type="GO" id="GO:0004518">
    <property type="term" value="F:nuclease activity"/>
    <property type="evidence" value="ECO:0007669"/>
    <property type="project" value="UniProtKB-KW"/>
</dbReference>
<dbReference type="Pfam" id="PF13359">
    <property type="entry name" value="DDE_Tnp_4"/>
    <property type="match status" value="1"/>
</dbReference>
<dbReference type="GO" id="GO:0016787">
    <property type="term" value="F:hydrolase activity"/>
    <property type="evidence" value="ECO:0007669"/>
    <property type="project" value="UniProtKB-KW"/>
</dbReference>
<dbReference type="InterPro" id="IPR027806">
    <property type="entry name" value="HARBI1_dom"/>
</dbReference>
<protein>
    <recommendedName>
        <fullName evidence="8">DDE Tnp4 domain-containing protein</fullName>
    </recommendedName>
</protein>
<name>A0A8C2GCG2_CYPCA</name>
<proteinExistence type="inferred from homology"/>
<dbReference type="PANTHER" id="PTHR22930">
    <property type="match status" value="1"/>
</dbReference>
<dbReference type="GO" id="GO:0005634">
    <property type="term" value="C:nucleus"/>
    <property type="evidence" value="ECO:0007669"/>
    <property type="project" value="UniProtKB-SubCell"/>
</dbReference>
<sequence>MPTSTVHQLIHRVAGAMTGLTPRVISVPNTLDAQREVGEGFRQLAGHPAFQWSMGAIDGCHIRIKAPGEPHAQCYRNRKLFPSIQLQAVCDHKARFIDVFVGFPGSVHDSKVLRHSPLYRSGAYPPPGHFLLGDGGYPCLERPIALLTPFKQPIGGVAQHRFNAHHAKARSVIERAFGIMKARWRAIFFHALEVDTSFVPDVVMACTILHNICTGNDDIMAVEEEQPEQEEEDVAGETTNGSALRERIAAQLSALQDHVIDHDYHVQYN</sequence>
<reference evidence="9" key="1">
    <citation type="submission" date="2025-08" db="UniProtKB">
        <authorList>
            <consortium name="Ensembl"/>
        </authorList>
    </citation>
    <scope>IDENTIFICATION</scope>
</reference>
<evidence type="ECO:0000256" key="6">
    <source>
        <dbReference type="ARBA" id="ARBA00022801"/>
    </source>
</evidence>
<evidence type="ECO:0000259" key="8">
    <source>
        <dbReference type="Pfam" id="PF13359"/>
    </source>
</evidence>
<organism evidence="9 10">
    <name type="scientific">Cyprinus carpio</name>
    <name type="common">Common carp</name>
    <dbReference type="NCBI Taxonomy" id="7962"/>
    <lineage>
        <taxon>Eukaryota</taxon>
        <taxon>Metazoa</taxon>
        <taxon>Chordata</taxon>
        <taxon>Craniata</taxon>
        <taxon>Vertebrata</taxon>
        <taxon>Euteleostomi</taxon>
        <taxon>Actinopterygii</taxon>
        <taxon>Neopterygii</taxon>
        <taxon>Teleostei</taxon>
        <taxon>Ostariophysi</taxon>
        <taxon>Cypriniformes</taxon>
        <taxon>Cyprinidae</taxon>
        <taxon>Cyprininae</taxon>
        <taxon>Cyprinus</taxon>
    </lineage>
</organism>
<dbReference type="AlphaFoldDB" id="A0A8C2GCG2"/>
<dbReference type="Proteomes" id="UP000694701">
    <property type="component" value="Unplaced"/>
</dbReference>
<comment type="cofactor">
    <cofactor evidence="1">
        <name>a divalent metal cation</name>
        <dbReference type="ChEBI" id="CHEBI:60240"/>
    </cofactor>
</comment>
<keyword evidence="7" id="KW-0539">Nucleus</keyword>
<dbReference type="GO" id="GO:0046872">
    <property type="term" value="F:metal ion binding"/>
    <property type="evidence" value="ECO:0007669"/>
    <property type="project" value="UniProtKB-KW"/>
</dbReference>
<evidence type="ECO:0000256" key="5">
    <source>
        <dbReference type="ARBA" id="ARBA00022723"/>
    </source>
</evidence>
<keyword evidence="6" id="KW-0378">Hydrolase</keyword>
<keyword evidence="5" id="KW-0479">Metal-binding</keyword>
<comment type="similarity">
    <text evidence="3">Belongs to the HARBI1 family.</text>
</comment>
<comment type="subcellular location">
    <subcellularLocation>
        <location evidence="2">Nucleus</location>
    </subcellularLocation>
</comment>
<evidence type="ECO:0000313" key="9">
    <source>
        <dbReference type="Ensembl" id="ENSCCRP00020068562.1"/>
    </source>
</evidence>
<evidence type="ECO:0000256" key="7">
    <source>
        <dbReference type="ARBA" id="ARBA00023242"/>
    </source>
</evidence>
<dbReference type="PANTHER" id="PTHR22930:SF206">
    <property type="entry name" value="NUCLEASE HARBI1"/>
    <property type="match status" value="1"/>
</dbReference>
<dbReference type="Ensembl" id="ENSCCRT00020075378.1">
    <property type="protein sequence ID" value="ENSCCRP00020068562.1"/>
    <property type="gene ID" value="ENSCCRG00020032153.1"/>
</dbReference>
<evidence type="ECO:0000256" key="4">
    <source>
        <dbReference type="ARBA" id="ARBA00022722"/>
    </source>
</evidence>
<keyword evidence="4" id="KW-0540">Nuclease</keyword>
<feature type="domain" description="DDE Tnp4" evidence="8">
    <location>
        <begin position="57"/>
        <end position="211"/>
    </location>
</feature>
<dbReference type="InterPro" id="IPR045249">
    <property type="entry name" value="HARBI1-like"/>
</dbReference>
<evidence type="ECO:0000313" key="10">
    <source>
        <dbReference type="Proteomes" id="UP000694701"/>
    </source>
</evidence>